<evidence type="ECO:0000313" key="1">
    <source>
        <dbReference type="EMBL" id="JAD65466.1"/>
    </source>
</evidence>
<organism evidence="1">
    <name type="scientific">Arundo donax</name>
    <name type="common">Giant reed</name>
    <name type="synonym">Donax arundinaceus</name>
    <dbReference type="NCBI Taxonomy" id="35708"/>
    <lineage>
        <taxon>Eukaryota</taxon>
        <taxon>Viridiplantae</taxon>
        <taxon>Streptophyta</taxon>
        <taxon>Embryophyta</taxon>
        <taxon>Tracheophyta</taxon>
        <taxon>Spermatophyta</taxon>
        <taxon>Magnoliopsida</taxon>
        <taxon>Liliopsida</taxon>
        <taxon>Poales</taxon>
        <taxon>Poaceae</taxon>
        <taxon>PACMAD clade</taxon>
        <taxon>Arundinoideae</taxon>
        <taxon>Arundineae</taxon>
        <taxon>Arundo</taxon>
    </lineage>
</organism>
<protein>
    <submittedName>
        <fullName evidence="1">Uncharacterized protein</fullName>
    </submittedName>
</protein>
<accession>A0A0A9BQ09</accession>
<reference evidence="1" key="1">
    <citation type="submission" date="2014-09" db="EMBL/GenBank/DDBJ databases">
        <authorList>
            <person name="Magalhaes I.L.F."/>
            <person name="Oliveira U."/>
            <person name="Santos F.R."/>
            <person name="Vidigal T.H.D.A."/>
            <person name="Brescovit A.D."/>
            <person name="Santos A.J."/>
        </authorList>
    </citation>
    <scope>NUCLEOTIDE SEQUENCE</scope>
    <source>
        <tissue evidence="1">Shoot tissue taken approximately 20 cm above the soil surface</tissue>
    </source>
</reference>
<sequence>MARANPVTSSFMRLSYKVNLC</sequence>
<dbReference type="EMBL" id="GBRH01232429">
    <property type="protein sequence ID" value="JAD65466.1"/>
    <property type="molecule type" value="Transcribed_RNA"/>
</dbReference>
<proteinExistence type="predicted"/>
<dbReference type="AlphaFoldDB" id="A0A0A9BQ09"/>
<reference evidence="1" key="2">
    <citation type="journal article" date="2015" name="Data Brief">
        <title>Shoot transcriptome of the giant reed, Arundo donax.</title>
        <authorList>
            <person name="Barrero R.A."/>
            <person name="Guerrero F.D."/>
            <person name="Moolhuijzen P."/>
            <person name="Goolsby J.A."/>
            <person name="Tidwell J."/>
            <person name="Bellgard S.E."/>
            <person name="Bellgard M.I."/>
        </authorList>
    </citation>
    <scope>NUCLEOTIDE SEQUENCE</scope>
    <source>
        <tissue evidence="1">Shoot tissue taken approximately 20 cm above the soil surface</tissue>
    </source>
</reference>
<name>A0A0A9BQ09_ARUDO</name>